<sequence>MGYEIRDWNASDEYNKKTANYILGDLKSNSILNLLKRKKKINDQKNNQVDDEVKVKTNKYSQQQWMKINPKVRSLTNNCYDIKFVKPEKYEMDERYFDIQSFKKISERFGNDIRQTSNFLEMYFKVSKKLQVINSKKLYSGQKDTTVILESSTDLVDVELKILKISLRERQKQRPFQITQNSRNKIRTQTKQSKSESSYRKYGQNLDDLVYSDTEKLQQDKNGMLTNLNQQDEQEKPKQKKQQKNKSKAPKTKKHKSRKS</sequence>
<reference evidence="3" key="1">
    <citation type="journal article" date="2006" name="PLoS Biol.">
        <title>Macronuclear genome sequence of the ciliate Tetrahymena thermophila, a model eukaryote.</title>
        <authorList>
            <person name="Eisen J.A."/>
            <person name="Coyne R.S."/>
            <person name="Wu M."/>
            <person name="Wu D."/>
            <person name="Thiagarajan M."/>
            <person name="Wortman J.R."/>
            <person name="Badger J.H."/>
            <person name="Ren Q."/>
            <person name="Amedeo P."/>
            <person name="Jones K.M."/>
            <person name="Tallon L.J."/>
            <person name="Delcher A.L."/>
            <person name="Salzberg S.L."/>
            <person name="Silva J.C."/>
            <person name="Haas B.J."/>
            <person name="Majoros W.H."/>
            <person name="Farzad M."/>
            <person name="Carlton J.M."/>
            <person name="Smith R.K. Jr."/>
            <person name="Garg J."/>
            <person name="Pearlman R.E."/>
            <person name="Karrer K.M."/>
            <person name="Sun L."/>
            <person name="Manning G."/>
            <person name="Elde N.C."/>
            <person name="Turkewitz A.P."/>
            <person name="Asai D.J."/>
            <person name="Wilkes D.E."/>
            <person name="Wang Y."/>
            <person name="Cai H."/>
            <person name="Collins K."/>
            <person name="Stewart B.A."/>
            <person name="Lee S.R."/>
            <person name="Wilamowska K."/>
            <person name="Weinberg Z."/>
            <person name="Ruzzo W.L."/>
            <person name="Wloga D."/>
            <person name="Gaertig J."/>
            <person name="Frankel J."/>
            <person name="Tsao C.-C."/>
            <person name="Gorovsky M.A."/>
            <person name="Keeling P.J."/>
            <person name="Waller R.F."/>
            <person name="Patron N.J."/>
            <person name="Cherry J.M."/>
            <person name="Stover N.A."/>
            <person name="Krieger C.J."/>
            <person name="del Toro C."/>
            <person name="Ryder H.F."/>
            <person name="Williamson S.C."/>
            <person name="Barbeau R.A."/>
            <person name="Hamilton E.P."/>
            <person name="Orias E."/>
        </authorList>
    </citation>
    <scope>NUCLEOTIDE SEQUENCE [LARGE SCALE GENOMIC DNA]</scope>
    <source>
        <strain evidence="3">SB210</strain>
    </source>
</reference>
<proteinExistence type="predicted"/>
<dbReference type="KEGG" id="tet:TTHERM_01326810"/>
<dbReference type="InParanoid" id="Q229X2"/>
<evidence type="ECO:0000256" key="1">
    <source>
        <dbReference type="SAM" id="MobiDB-lite"/>
    </source>
</evidence>
<evidence type="ECO:0000313" key="3">
    <source>
        <dbReference type="Proteomes" id="UP000009168"/>
    </source>
</evidence>
<dbReference type="OrthoDB" id="446168at2759"/>
<protein>
    <submittedName>
        <fullName evidence="2">BRCT domain protein, putative</fullName>
    </submittedName>
</protein>
<dbReference type="RefSeq" id="XP_001029745.2">
    <property type="nucleotide sequence ID" value="XM_001029745.2"/>
</dbReference>
<dbReference type="Proteomes" id="UP000009168">
    <property type="component" value="Unassembled WGS sequence"/>
</dbReference>
<accession>Q229X2</accession>
<feature type="region of interest" description="Disordered" evidence="1">
    <location>
        <begin position="173"/>
        <end position="260"/>
    </location>
</feature>
<evidence type="ECO:0000313" key="2">
    <source>
        <dbReference type="EMBL" id="EAR82082.2"/>
    </source>
</evidence>
<gene>
    <name evidence="2" type="ORF">TTHERM_01326810</name>
</gene>
<organism evidence="2 3">
    <name type="scientific">Tetrahymena thermophila (strain SB210)</name>
    <dbReference type="NCBI Taxonomy" id="312017"/>
    <lineage>
        <taxon>Eukaryota</taxon>
        <taxon>Sar</taxon>
        <taxon>Alveolata</taxon>
        <taxon>Ciliophora</taxon>
        <taxon>Intramacronucleata</taxon>
        <taxon>Oligohymenophorea</taxon>
        <taxon>Hymenostomatida</taxon>
        <taxon>Tetrahymenina</taxon>
        <taxon>Tetrahymenidae</taxon>
        <taxon>Tetrahymena</taxon>
    </lineage>
</organism>
<keyword evidence="3" id="KW-1185">Reference proteome</keyword>
<dbReference type="EMBL" id="GG662578">
    <property type="protein sequence ID" value="EAR82082.2"/>
    <property type="molecule type" value="Genomic_DNA"/>
</dbReference>
<dbReference type="HOGENOM" id="CLU_746994_0_0_1"/>
<feature type="compositionally biased region" description="Basic residues" evidence="1">
    <location>
        <begin position="238"/>
        <end position="260"/>
    </location>
</feature>
<feature type="compositionally biased region" description="Polar residues" evidence="1">
    <location>
        <begin position="174"/>
        <end position="192"/>
    </location>
</feature>
<feature type="compositionally biased region" description="Polar residues" evidence="1">
    <location>
        <begin position="220"/>
        <end position="229"/>
    </location>
</feature>
<name>Q229X2_TETTS</name>
<dbReference type="GeneID" id="7841113"/>
<dbReference type="AlphaFoldDB" id="Q229X2"/>